<evidence type="ECO:0000313" key="2">
    <source>
        <dbReference type="Proteomes" id="UP000022611"/>
    </source>
</evidence>
<evidence type="ECO:0008006" key="3">
    <source>
        <dbReference type="Google" id="ProtNLM"/>
    </source>
</evidence>
<dbReference type="PATRIC" id="fig|1042209.11.peg.5164"/>
<dbReference type="Proteomes" id="UP000022611">
    <property type="component" value="Unassembled WGS sequence"/>
</dbReference>
<dbReference type="RefSeq" id="WP_019694247.1">
    <property type="nucleotide sequence ID" value="NZ_AFOY02000019.1"/>
</dbReference>
<dbReference type="HOGENOM" id="CLU_125977_0_0_6"/>
<accession>A0A010RGN9</accession>
<proteinExistence type="predicted"/>
<dbReference type="EMBL" id="AFOY02000019">
    <property type="protein sequence ID" value="EXF91861.1"/>
    <property type="molecule type" value="Genomic_DNA"/>
</dbReference>
<dbReference type="AlphaFoldDB" id="A0A010RGN9"/>
<dbReference type="OrthoDB" id="6914428at2"/>
<gene>
    <name evidence="1" type="ORF">HK44_013725</name>
</gene>
<protein>
    <recommendedName>
        <fullName evidence="3">N-acetyltransferase domain-containing protein</fullName>
    </recommendedName>
</protein>
<reference evidence="1 2" key="1">
    <citation type="journal article" date="2011" name="J. Bacteriol.">
        <title>Draft genome sequence of the polycyclic aromatic hydrocarbon-degrading, genetically engineered bioluminescent bioreporter Pseudomonas fluorescens HK44.</title>
        <authorList>
            <person name="Chauhan A."/>
            <person name="Layton A.C."/>
            <person name="Williams D.E."/>
            <person name="Smartt A.E."/>
            <person name="Ripp S."/>
            <person name="Karpinets T.V."/>
            <person name="Brown S.D."/>
            <person name="Sayler G.S."/>
        </authorList>
    </citation>
    <scope>NUCLEOTIDE SEQUENCE [LARGE SCALE GENOMIC DNA]</scope>
    <source>
        <strain evidence="1 2">HK44</strain>
    </source>
</reference>
<comment type="caution">
    <text evidence="1">The sequence shown here is derived from an EMBL/GenBank/DDBJ whole genome shotgun (WGS) entry which is preliminary data.</text>
</comment>
<organism evidence="1 2">
    <name type="scientific">Pseudomonas fluorescens HK44</name>
    <dbReference type="NCBI Taxonomy" id="1042209"/>
    <lineage>
        <taxon>Bacteria</taxon>
        <taxon>Pseudomonadati</taxon>
        <taxon>Pseudomonadota</taxon>
        <taxon>Gammaproteobacteria</taxon>
        <taxon>Pseudomonadales</taxon>
        <taxon>Pseudomonadaceae</taxon>
        <taxon>Pseudomonas</taxon>
    </lineage>
</organism>
<sequence length="178" mass="20167">MRRKGKGTELRNQTFKSDARKLAYKTLSNDKDAQAAGINASALKFDPITLESIDAYHLWGETVLYPWDNIPDWKRKDAKGLDLAIWYEGELCGLCYATPRKSTICIKIVLLQGRTSDTHPLRGWVAPMALLVTEFYARMLGCCEIEVQEPAPGVIPYYQKLGFDFDKTNRLVFSLDGQ</sequence>
<name>A0A010RGN9_PSEFL</name>
<dbReference type="eggNOG" id="ENOG5033BKK">
    <property type="taxonomic scope" value="Bacteria"/>
</dbReference>
<evidence type="ECO:0000313" key="1">
    <source>
        <dbReference type="EMBL" id="EXF91861.1"/>
    </source>
</evidence>